<dbReference type="Pfam" id="PF00535">
    <property type="entry name" value="Glycos_transf_2"/>
    <property type="match status" value="1"/>
</dbReference>
<keyword evidence="3" id="KW-1185">Reference proteome</keyword>
<gene>
    <name evidence="2" type="ORF">sm9_1527</name>
</gene>
<dbReference type="CDD" id="cd00761">
    <property type="entry name" value="Glyco_tranf_GTA_type"/>
    <property type="match status" value="1"/>
</dbReference>
<protein>
    <submittedName>
        <fullName evidence="2">Glycosyl transferase GT2 family</fullName>
    </submittedName>
</protein>
<dbReference type="PANTHER" id="PTHR22916">
    <property type="entry name" value="GLYCOSYLTRANSFERASE"/>
    <property type="match status" value="1"/>
</dbReference>
<dbReference type="InterPro" id="IPR001173">
    <property type="entry name" value="Glyco_trans_2-like"/>
</dbReference>
<dbReference type="AlphaFoldDB" id="A0A0U3CYC1"/>
<dbReference type="SUPFAM" id="SSF53448">
    <property type="entry name" value="Nucleotide-diphospho-sugar transferases"/>
    <property type="match status" value="1"/>
</dbReference>
<dbReference type="Gene3D" id="3.90.550.10">
    <property type="entry name" value="Spore Coat Polysaccharide Biosynthesis Protein SpsA, Chain A"/>
    <property type="match status" value="1"/>
</dbReference>
<dbReference type="Proteomes" id="UP000067738">
    <property type="component" value="Chromosome"/>
</dbReference>
<dbReference type="GO" id="GO:0016758">
    <property type="term" value="F:hexosyltransferase activity"/>
    <property type="evidence" value="ECO:0007669"/>
    <property type="project" value="UniProtKB-ARBA"/>
</dbReference>
<dbReference type="InterPro" id="IPR029044">
    <property type="entry name" value="Nucleotide-diphossugar_trans"/>
</dbReference>
<name>A0A0U3CYC1_9EURY</name>
<evidence type="ECO:0000259" key="1">
    <source>
        <dbReference type="Pfam" id="PF00535"/>
    </source>
</evidence>
<proteinExistence type="predicted"/>
<dbReference type="EMBL" id="CP011266">
    <property type="protein sequence ID" value="ALT69300.1"/>
    <property type="molecule type" value="Genomic_DNA"/>
</dbReference>
<evidence type="ECO:0000313" key="2">
    <source>
        <dbReference type="EMBL" id="ALT69300.1"/>
    </source>
</evidence>
<keyword evidence="2" id="KW-0808">Transferase</keyword>
<dbReference type="KEGG" id="mmil:sm9_1527"/>
<dbReference type="PANTHER" id="PTHR22916:SF3">
    <property type="entry name" value="UDP-GLCNAC:BETAGAL BETA-1,3-N-ACETYLGLUCOSAMINYLTRANSFERASE-LIKE PROTEIN 1"/>
    <property type="match status" value="1"/>
</dbReference>
<evidence type="ECO:0000313" key="3">
    <source>
        <dbReference type="Proteomes" id="UP000067738"/>
    </source>
</evidence>
<accession>A0A0U3CYC1</accession>
<sequence>MEYKITIIIPIYNSEKYLKYTIDSVIKQSIGFENIELILVDDNSNDKSKEIILNYSKKYDNIKPILLENNSGAASIPRNIGIKQSTAPYIIFLDSDDSLYNDYCEVLYAAITKNNADIVKCKHTSKINNELLISKDIHSINNEEKKLTSIEKMFLYHTVWANIYSSSFLKKNNIKFLEMLFEDVVFSVYCLIKTKKEVIELPNYPGYIYHIENEDSITHNVSINTLNQFLKCVSLIYDLLDKNCSYNTKQELMNELINMVFFILAKLENPKEGLEILHDFEKNLTIQLTPISKPLNILNKKIINKQFNQALILLKIIGILYNNKKIRTLFLIKYSNLKRID</sequence>
<dbReference type="PATRIC" id="fig|230361.4.peg.1578"/>
<feature type="domain" description="Glycosyltransferase 2-like" evidence="1">
    <location>
        <begin position="6"/>
        <end position="168"/>
    </location>
</feature>
<organism evidence="2 3">
    <name type="scientific">Methanobrevibacter millerae</name>
    <dbReference type="NCBI Taxonomy" id="230361"/>
    <lineage>
        <taxon>Archaea</taxon>
        <taxon>Methanobacteriati</taxon>
        <taxon>Methanobacteriota</taxon>
        <taxon>Methanomada group</taxon>
        <taxon>Methanobacteria</taxon>
        <taxon>Methanobacteriales</taxon>
        <taxon>Methanobacteriaceae</taxon>
        <taxon>Methanobrevibacter</taxon>
    </lineage>
</organism>
<reference evidence="2 3" key="1">
    <citation type="submission" date="2015-04" db="EMBL/GenBank/DDBJ databases">
        <title>The complete genome sequence of the rumen methanogen Methanobrevibacter millerae SM9.</title>
        <authorList>
            <person name="Leahy S.C."/>
            <person name="Kelly W.J."/>
            <person name="Pacheco D.M."/>
            <person name="Li D."/>
            <person name="Altermann E."/>
            <person name="Attwood G.T."/>
        </authorList>
    </citation>
    <scope>NUCLEOTIDE SEQUENCE [LARGE SCALE GENOMIC DNA]</scope>
    <source>
        <strain evidence="2 3">SM9</strain>
    </source>
</reference>